<evidence type="ECO:0000313" key="2">
    <source>
        <dbReference type="EMBL" id="KAE8235048.1"/>
    </source>
</evidence>
<evidence type="ECO:0000256" key="1">
    <source>
        <dbReference type="SAM" id="MobiDB-lite"/>
    </source>
</evidence>
<keyword evidence="3" id="KW-1185">Reference proteome</keyword>
<name>A0A177T6Q7_9BASI</name>
<accession>A0A177T6Q7</accession>
<proteinExistence type="predicted"/>
<feature type="compositionally biased region" description="Pro residues" evidence="1">
    <location>
        <begin position="79"/>
        <end position="90"/>
    </location>
</feature>
<dbReference type="Proteomes" id="UP000077521">
    <property type="component" value="Unassembled WGS sequence"/>
</dbReference>
<sequence length="113" mass="12092">MQANPASRPRALCRLCSSLVPALHLPPRPEAPPRILQLTHNGVTYLLTRHNPRLYSYQILTSSESETPPSATGDNANLDPPPGLFTPPGPAALGGQAYEHDTSIPAPNEHPST</sequence>
<organism evidence="2 3">
    <name type="scientific">Tilletia indica</name>
    <dbReference type="NCBI Taxonomy" id="43049"/>
    <lineage>
        <taxon>Eukaryota</taxon>
        <taxon>Fungi</taxon>
        <taxon>Dikarya</taxon>
        <taxon>Basidiomycota</taxon>
        <taxon>Ustilaginomycotina</taxon>
        <taxon>Exobasidiomycetes</taxon>
        <taxon>Tilletiales</taxon>
        <taxon>Tilletiaceae</taxon>
        <taxon>Tilletia</taxon>
    </lineage>
</organism>
<reference evidence="2" key="1">
    <citation type="submission" date="2016-04" db="EMBL/GenBank/DDBJ databases">
        <authorList>
            <person name="Nguyen H.D."/>
            <person name="Samba Siva P."/>
            <person name="Cullis J."/>
            <person name="Levesque C.A."/>
            <person name="Hambleton S."/>
        </authorList>
    </citation>
    <scope>NUCLEOTIDE SEQUENCE</scope>
    <source>
        <strain evidence="2">DAOMC 236416</strain>
    </source>
</reference>
<reference evidence="2" key="2">
    <citation type="journal article" date="2019" name="IMA Fungus">
        <title>Genome sequencing and comparison of five Tilletia species to identify candidate genes for the detection of regulated species infecting wheat.</title>
        <authorList>
            <person name="Nguyen H.D.T."/>
            <person name="Sultana T."/>
            <person name="Kesanakurti P."/>
            <person name="Hambleton S."/>
        </authorList>
    </citation>
    <scope>NUCLEOTIDE SEQUENCE</scope>
    <source>
        <strain evidence="2">DAOMC 236416</strain>
    </source>
</reference>
<dbReference type="EMBL" id="LWDF02003024">
    <property type="protein sequence ID" value="KAE8235048.1"/>
    <property type="molecule type" value="Genomic_DNA"/>
</dbReference>
<evidence type="ECO:0000313" key="3">
    <source>
        <dbReference type="Proteomes" id="UP000077521"/>
    </source>
</evidence>
<gene>
    <name evidence="2" type="ORF">A4X13_0g9633</name>
</gene>
<feature type="region of interest" description="Disordered" evidence="1">
    <location>
        <begin position="60"/>
        <end position="113"/>
    </location>
</feature>
<comment type="caution">
    <text evidence="2">The sequence shown here is derived from an EMBL/GenBank/DDBJ whole genome shotgun (WGS) entry which is preliminary data.</text>
</comment>
<protein>
    <submittedName>
        <fullName evidence="2">Uncharacterized protein</fullName>
    </submittedName>
</protein>
<dbReference type="AlphaFoldDB" id="A0A177T6Q7"/>
<feature type="compositionally biased region" description="Low complexity" evidence="1">
    <location>
        <begin position="61"/>
        <end position="70"/>
    </location>
</feature>